<gene>
    <name evidence="1" type="ORF">S12H4_31474</name>
</gene>
<evidence type="ECO:0000313" key="1">
    <source>
        <dbReference type="EMBL" id="GAI98217.1"/>
    </source>
</evidence>
<accession>X1SYQ5</accession>
<reference evidence="1" key="1">
    <citation type="journal article" date="2014" name="Front. Microbiol.">
        <title>High frequency of phylogenetically diverse reductive dehalogenase-homologous genes in deep subseafloor sedimentary metagenomes.</title>
        <authorList>
            <person name="Kawai M."/>
            <person name="Futagami T."/>
            <person name="Toyoda A."/>
            <person name="Takaki Y."/>
            <person name="Nishi S."/>
            <person name="Hori S."/>
            <person name="Arai W."/>
            <person name="Tsubouchi T."/>
            <person name="Morono Y."/>
            <person name="Uchiyama I."/>
            <person name="Ito T."/>
            <person name="Fujiyama A."/>
            <person name="Inagaki F."/>
            <person name="Takami H."/>
        </authorList>
    </citation>
    <scope>NUCLEOTIDE SEQUENCE</scope>
    <source>
        <strain evidence="1">Expedition CK06-06</strain>
    </source>
</reference>
<sequence length="83" mass="9330">MKNKLHQMECTITEVKMDAKTGEFTCYGNVKGNVDHAMDKTMNGAYIESIKAHKAAGTMPGMFWMHKSFDLPVGVWVDMEEDA</sequence>
<feature type="non-terminal residue" evidence="1">
    <location>
        <position position="83"/>
    </location>
</feature>
<protein>
    <submittedName>
        <fullName evidence="1">Uncharacterized protein</fullName>
    </submittedName>
</protein>
<dbReference type="AlphaFoldDB" id="X1SYQ5"/>
<proteinExistence type="predicted"/>
<dbReference type="EMBL" id="BARW01018372">
    <property type="protein sequence ID" value="GAI98217.1"/>
    <property type="molecule type" value="Genomic_DNA"/>
</dbReference>
<comment type="caution">
    <text evidence="1">The sequence shown here is derived from an EMBL/GenBank/DDBJ whole genome shotgun (WGS) entry which is preliminary data.</text>
</comment>
<name>X1SYQ5_9ZZZZ</name>
<organism evidence="1">
    <name type="scientific">marine sediment metagenome</name>
    <dbReference type="NCBI Taxonomy" id="412755"/>
    <lineage>
        <taxon>unclassified sequences</taxon>
        <taxon>metagenomes</taxon>
        <taxon>ecological metagenomes</taxon>
    </lineage>
</organism>